<dbReference type="InterPro" id="IPR011992">
    <property type="entry name" value="EF-hand-dom_pair"/>
</dbReference>
<feature type="domain" description="EF-hand" evidence="3">
    <location>
        <begin position="132"/>
        <end position="162"/>
    </location>
</feature>
<feature type="domain" description="EF-hand" evidence="3">
    <location>
        <begin position="56"/>
        <end position="91"/>
    </location>
</feature>
<organism evidence="4 5">
    <name type="scientific">Calicophoron daubneyi</name>
    <name type="common">Rumen fluke</name>
    <name type="synonym">Paramphistomum daubneyi</name>
    <dbReference type="NCBI Taxonomy" id="300641"/>
    <lineage>
        <taxon>Eukaryota</taxon>
        <taxon>Metazoa</taxon>
        <taxon>Spiralia</taxon>
        <taxon>Lophotrochozoa</taxon>
        <taxon>Platyhelminthes</taxon>
        <taxon>Trematoda</taxon>
        <taxon>Digenea</taxon>
        <taxon>Plagiorchiida</taxon>
        <taxon>Pronocephalata</taxon>
        <taxon>Paramphistomoidea</taxon>
        <taxon>Paramphistomidae</taxon>
        <taxon>Calicophoron</taxon>
    </lineage>
</organism>
<dbReference type="SMART" id="SM00054">
    <property type="entry name" value="EFh"/>
    <property type="match status" value="4"/>
</dbReference>
<dbReference type="PRINTS" id="PR00450">
    <property type="entry name" value="RECOVERIN"/>
</dbReference>
<protein>
    <recommendedName>
        <fullName evidence="3">EF-hand domain-containing protein</fullName>
    </recommendedName>
</protein>
<evidence type="ECO:0000313" key="5">
    <source>
        <dbReference type="Proteomes" id="UP001497525"/>
    </source>
</evidence>
<evidence type="ECO:0000259" key="3">
    <source>
        <dbReference type="PROSITE" id="PS50222"/>
    </source>
</evidence>
<dbReference type="AlphaFoldDB" id="A0AAV2T877"/>
<dbReference type="GO" id="GO:0016460">
    <property type="term" value="C:myosin II complex"/>
    <property type="evidence" value="ECO:0007669"/>
    <property type="project" value="TreeGrafter"/>
</dbReference>
<dbReference type="Proteomes" id="UP001497525">
    <property type="component" value="Unassembled WGS sequence"/>
</dbReference>
<gene>
    <name evidence="4" type="ORF">CDAUBV1_LOCUS6875</name>
</gene>
<dbReference type="GO" id="GO:0005509">
    <property type="term" value="F:calcium ion binding"/>
    <property type="evidence" value="ECO:0007669"/>
    <property type="project" value="InterPro"/>
</dbReference>
<evidence type="ECO:0000256" key="2">
    <source>
        <dbReference type="ARBA" id="ARBA00022837"/>
    </source>
</evidence>
<feature type="domain" description="EF-hand" evidence="3">
    <location>
        <begin position="20"/>
        <end position="55"/>
    </location>
</feature>
<feature type="domain" description="EF-hand" evidence="3">
    <location>
        <begin position="96"/>
        <end position="131"/>
    </location>
</feature>
<dbReference type="Pfam" id="PF13499">
    <property type="entry name" value="EF-hand_7"/>
    <property type="match status" value="2"/>
</dbReference>
<dbReference type="CDD" id="cd00051">
    <property type="entry name" value="EFh"/>
    <property type="match status" value="2"/>
</dbReference>
<dbReference type="FunFam" id="1.10.238.10:FF:000178">
    <property type="entry name" value="Calmodulin-2 A"/>
    <property type="match status" value="1"/>
</dbReference>
<dbReference type="EMBL" id="CAXLJL010000156">
    <property type="protein sequence ID" value="CAL5133613.1"/>
    <property type="molecule type" value="Genomic_DNA"/>
</dbReference>
<dbReference type="InterPro" id="IPR018247">
    <property type="entry name" value="EF_Hand_1_Ca_BS"/>
</dbReference>
<dbReference type="Gene3D" id="1.10.238.10">
    <property type="entry name" value="EF-hand"/>
    <property type="match status" value="2"/>
</dbReference>
<dbReference type="PANTHER" id="PTHR23048">
    <property type="entry name" value="MYOSIN LIGHT CHAIN 1, 3"/>
    <property type="match status" value="1"/>
</dbReference>
<dbReference type="InterPro" id="IPR002048">
    <property type="entry name" value="EF_hand_dom"/>
</dbReference>
<proteinExistence type="predicted"/>
<dbReference type="PANTHER" id="PTHR23048:SF0">
    <property type="entry name" value="CALMODULIN LIKE 3"/>
    <property type="match status" value="1"/>
</dbReference>
<comment type="caution">
    <text evidence="4">The sequence shown here is derived from an EMBL/GenBank/DDBJ whole genome shotgun (WGS) entry which is preliminary data.</text>
</comment>
<accession>A0AAV2T877</accession>
<evidence type="ECO:0000313" key="4">
    <source>
        <dbReference type="EMBL" id="CAL5133613.1"/>
    </source>
</evidence>
<dbReference type="PROSITE" id="PS00018">
    <property type="entry name" value="EF_HAND_1"/>
    <property type="match status" value="4"/>
</dbReference>
<dbReference type="SUPFAM" id="SSF47473">
    <property type="entry name" value="EF-hand"/>
    <property type="match status" value="1"/>
</dbReference>
<dbReference type="InterPro" id="IPR050230">
    <property type="entry name" value="CALM/Myosin/TropC-like"/>
</dbReference>
<reference evidence="4" key="1">
    <citation type="submission" date="2024-06" db="EMBL/GenBank/DDBJ databases">
        <authorList>
            <person name="Liu X."/>
            <person name="Lenzi L."/>
            <person name="Haldenby T S."/>
            <person name="Uol C."/>
        </authorList>
    </citation>
    <scope>NUCLEOTIDE SEQUENCE</scope>
</reference>
<keyword evidence="1" id="KW-0677">Repeat</keyword>
<sequence length="162" mass="18644">MEEGEEYGWKLVHTGRLSRSQLFGIRFAFHFFDQNGDGVISIEELANTVQYLGYQVTDTEVQSMMKQADRNGNGSIDFKEFLQMMAIYFEQIIQSSGDDFYHRVFAVFDQNGDGYIDVRELRTIMQNLDETLTESDVAEMIEEADADGDGKVSFREFVEVLK</sequence>
<keyword evidence="2" id="KW-0106">Calcium</keyword>
<dbReference type="PROSITE" id="PS50222">
    <property type="entry name" value="EF_HAND_2"/>
    <property type="match status" value="4"/>
</dbReference>
<evidence type="ECO:0000256" key="1">
    <source>
        <dbReference type="ARBA" id="ARBA00022737"/>
    </source>
</evidence>
<name>A0AAV2T877_CALDB</name>